<dbReference type="PRINTS" id="PR00050">
    <property type="entry name" value="COLDSHOCK"/>
</dbReference>
<name>A0A5P1FR82_ASPOF</name>
<dbReference type="InterPro" id="IPR012340">
    <property type="entry name" value="NA-bd_OB-fold"/>
</dbReference>
<evidence type="ECO:0000313" key="3">
    <source>
        <dbReference type="EMBL" id="ONK79937.1"/>
    </source>
</evidence>
<keyword evidence="4" id="KW-1185">Reference proteome</keyword>
<protein>
    <recommendedName>
        <fullName evidence="2">CSD domain-containing protein</fullName>
    </recommendedName>
</protein>
<feature type="compositionally biased region" description="Basic and acidic residues" evidence="1">
    <location>
        <begin position="42"/>
        <end position="57"/>
    </location>
</feature>
<dbReference type="Gramene" id="ONK79937">
    <property type="protein sequence ID" value="ONK79937"/>
    <property type="gene ID" value="A4U43_C01F12020"/>
</dbReference>
<gene>
    <name evidence="3" type="ORF">A4U43_C01F12020</name>
</gene>
<dbReference type="EMBL" id="CM007381">
    <property type="protein sequence ID" value="ONK79937.1"/>
    <property type="molecule type" value="Genomic_DNA"/>
</dbReference>
<dbReference type="Gene3D" id="2.40.50.140">
    <property type="entry name" value="Nucleic acid-binding proteins"/>
    <property type="match status" value="1"/>
</dbReference>
<feature type="domain" description="CSD" evidence="2">
    <location>
        <begin position="7"/>
        <end position="75"/>
    </location>
</feature>
<dbReference type="PANTHER" id="PTHR46565:SF20">
    <property type="entry name" value="COLD SHOCK DOMAIN-CONTAINING PROTEIN 4"/>
    <property type="match status" value="1"/>
</dbReference>
<dbReference type="CDD" id="cd04458">
    <property type="entry name" value="CSP_CDS"/>
    <property type="match status" value="1"/>
</dbReference>
<dbReference type="Pfam" id="PF00313">
    <property type="entry name" value="CSD"/>
    <property type="match status" value="1"/>
</dbReference>
<dbReference type="SUPFAM" id="SSF50249">
    <property type="entry name" value="Nucleic acid-binding proteins"/>
    <property type="match status" value="1"/>
</dbReference>
<evidence type="ECO:0000256" key="1">
    <source>
        <dbReference type="SAM" id="MobiDB-lite"/>
    </source>
</evidence>
<dbReference type="SMART" id="SM00357">
    <property type="entry name" value="CSP"/>
    <property type="match status" value="1"/>
</dbReference>
<accession>A0A5P1FR82</accession>
<dbReference type="GO" id="GO:0003676">
    <property type="term" value="F:nucleic acid binding"/>
    <property type="evidence" value="ECO:0007669"/>
    <property type="project" value="InterPro"/>
</dbReference>
<sequence>MAQSSERSKGTVKWFKTIKGYGFITPDDGVQGDLFRPPAHASTRDGYAHSRPGESVEFRVSSATTGRGQGRRVTDLEDLLSRETTDRRGAAVTRG</sequence>
<dbReference type="InterPro" id="IPR011129">
    <property type="entry name" value="CSD"/>
</dbReference>
<feature type="compositionally biased region" description="Basic and acidic residues" evidence="1">
    <location>
        <begin position="72"/>
        <end position="89"/>
    </location>
</feature>
<dbReference type="PANTHER" id="PTHR46565">
    <property type="entry name" value="COLD SHOCK DOMAIN PROTEIN 2"/>
    <property type="match status" value="1"/>
</dbReference>
<dbReference type="AlphaFoldDB" id="A0A5P1FR82"/>
<organism evidence="3 4">
    <name type="scientific">Asparagus officinalis</name>
    <name type="common">Garden asparagus</name>
    <dbReference type="NCBI Taxonomy" id="4686"/>
    <lineage>
        <taxon>Eukaryota</taxon>
        <taxon>Viridiplantae</taxon>
        <taxon>Streptophyta</taxon>
        <taxon>Embryophyta</taxon>
        <taxon>Tracheophyta</taxon>
        <taxon>Spermatophyta</taxon>
        <taxon>Magnoliopsida</taxon>
        <taxon>Liliopsida</taxon>
        <taxon>Asparagales</taxon>
        <taxon>Asparagaceae</taxon>
        <taxon>Asparagoideae</taxon>
        <taxon>Asparagus</taxon>
    </lineage>
</organism>
<dbReference type="Proteomes" id="UP000243459">
    <property type="component" value="Chromosome 1"/>
</dbReference>
<dbReference type="PROSITE" id="PS51857">
    <property type="entry name" value="CSD_2"/>
    <property type="match status" value="1"/>
</dbReference>
<evidence type="ECO:0000259" key="2">
    <source>
        <dbReference type="PROSITE" id="PS51857"/>
    </source>
</evidence>
<reference evidence="4" key="1">
    <citation type="journal article" date="2017" name="Nat. Commun.">
        <title>The asparagus genome sheds light on the origin and evolution of a young Y chromosome.</title>
        <authorList>
            <person name="Harkess A."/>
            <person name="Zhou J."/>
            <person name="Xu C."/>
            <person name="Bowers J.E."/>
            <person name="Van der Hulst R."/>
            <person name="Ayyampalayam S."/>
            <person name="Mercati F."/>
            <person name="Riccardi P."/>
            <person name="McKain M.R."/>
            <person name="Kakrana A."/>
            <person name="Tang H."/>
            <person name="Ray J."/>
            <person name="Groenendijk J."/>
            <person name="Arikit S."/>
            <person name="Mathioni S.M."/>
            <person name="Nakano M."/>
            <person name="Shan H."/>
            <person name="Telgmann-Rauber A."/>
            <person name="Kanno A."/>
            <person name="Yue Z."/>
            <person name="Chen H."/>
            <person name="Li W."/>
            <person name="Chen Y."/>
            <person name="Xu X."/>
            <person name="Zhang Y."/>
            <person name="Luo S."/>
            <person name="Chen H."/>
            <person name="Gao J."/>
            <person name="Mao Z."/>
            <person name="Pires J.C."/>
            <person name="Luo M."/>
            <person name="Kudrna D."/>
            <person name="Wing R.A."/>
            <person name="Meyers B.C."/>
            <person name="Yi K."/>
            <person name="Kong H."/>
            <person name="Lavrijsen P."/>
            <person name="Sunseri F."/>
            <person name="Falavigna A."/>
            <person name="Ye Y."/>
            <person name="Leebens-Mack J.H."/>
            <person name="Chen G."/>
        </authorList>
    </citation>
    <scope>NUCLEOTIDE SEQUENCE [LARGE SCALE GENOMIC DNA]</scope>
    <source>
        <strain evidence="4">cv. DH0086</strain>
    </source>
</reference>
<feature type="region of interest" description="Disordered" evidence="1">
    <location>
        <begin position="36"/>
        <end position="95"/>
    </location>
</feature>
<dbReference type="InterPro" id="IPR002059">
    <property type="entry name" value="CSP_DNA-bd"/>
</dbReference>
<evidence type="ECO:0000313" key="4">
    <source>
        <dbReference type="Proteomes" id="UP000243459"/>
    </source>
</evidence>
<proteinExistence type="predicted"/>